<accession>A0A1K1NU24</accession>
<dbReference type="PANTHER" id="PTHR28008:SF1">
    <property type="entry name" value="DOMAIN PROTEIN, PUTATIVE (AFU_ORTHOLOGUE AFUA_3G10980)-RELATED"/>
    <property type="match status" value="1"/>
</dbReference>
<dbReference type="EMBL" id="FPIZ01000004">
    <property type="protein sequence ID" value="SFW38804.1"/>
    <property type="molecule type" value="Genomic_DNA"/>
</dbReference>
<dbReference type="NCBIfam" id="NF037970">
    <property type="entry name" value="vanZ_1"/>
    <property type="match status" value="1"/>
</dbReference>
<feature type="domain" description="VanZ-like" evidence="2">
    <location>
        <begin position="39"/>
        <end position="123"/>
    </location>
</feature>
<evidence type="ECO:0000259" key="2">
    <source>
        <dbReference type="Pfam" id="PF04892"/>
    </source>
</evidence>
<keyword evidence="1" id="KW-0472">Membrane</keyword>
<gene>
    <name evidence="3" type="ORF">SAMN05661012_01477</name>
</gene>
<feature type="transmembrane region" description="Helical" evidence="1">
    <location>
        <begin position="69"/>
        <end position="91"/>
    </location>
</feature>
<dbReference type="Proteomes" id="UP000183788">
    <property type="component" value="Unassembled WGS sequence"/>
</dbReference>
<evidence type="ECO:0000313" key="4">
    <source>
        <dbReference type="Proteomes" id="UP000183788"/>
    </source>
</evidence>
<dbReference type="InterPro" id="IPR006976">
    <property type="entry name" value="VanZ-like"/>
</dbReference>
<sequence>MPAMRIIRYYWPAILWILLVLYLCTLPGSDLPKDPFFEKIHMDKIVHLGLFGCTVLLLCIGYHRSKGHISVLTLSLFWFIAAFYGLMIEYIQKYWAVERSFDMMDVLADSIGALCGIVAFLLVRKWWLKK</sequence>
<evidence type="ECO:0000313" key="3">
    <source>
        <dbReference type="EMBL" id="SFW38804.1"/>
    </source>
</evidence>
<evidence type="ECO:0000256" key="1">
    <source>
        <dbReference type="SAM" id="Phobius"/>
    </source>
</evidence>
<organism evidence="3 4">
    <name type="scientific">Chitinophaga sancti</name>
    <dbReference type="NCBI Taxonomy" id="1004"/>
    <lineage>
        <taxon>Bacteria</taxon>
        <taxon>Pseudomonadati</taxon>
        <taxon>Bacteroidota</taxon>
        <taxon>Chitinophagia</taxon>
        <taxon>Chitinophagales</taxon>
        <taxon>Chitinophagaceae</taxon>
        <taxon>Chitinophaga</taxon>
    </lineage>
</organism>
<dbReference type="STRING" id="1004.SAMN05661012_01477"/>
<dbReference type="PANTHER" id="PTHR28008">
    <property type="entry name" value="DOMAIN PROTEIN, PUTATIVE (AFU_ORTHOLOGUE AFUA_3G10980)-RELATED"/>
    <property type="match status" value="1"/>
</dbReference>
<proteinExistence type="predicted"/>
<reference evidence="3 4" key="1">
    <citation type="submission" date="2016-11" db="EMBL/GenBank/DDBJ databases">
        <authorList>
            <person name="Jaros S."/>
            <person name="Januszkiewicz K."/>
            <person name="Wedrychowicz H."/>
        </authorList>
    </citation>
    <scope>NUCLEOTIDE SEQUENCE [LARGE SCALE GENOMIC DNA]</scope>
    <source>
        <strain evidence="3 4">DSM 784</strain>
    </source>
</reference>
<feature type="transmembrane region" description="Helical" evidence="1">
    <location>
        <begin position="103"/>
        <end position="123"/>
    </location>
</feature>
<protein>
    <submittedName>
        <fullName evidence="3">VanZ like family protein</fullName>
    </submittedName>
</protein>
<dbReference type="Pfam" id="PF04892">
    <property type="entry name" value="VanZ"/>
    <property type="match status" value="1"/>
</dbReference>
<dbReference type="AlphaFoldDB" id="A0A1K1NU24"/>
<keyword evidence="1" id="KW-0812">Transmembrane</keyword>
<feature type="transmembrane region" description="Helical" evidence="1">
    <location>
        <begin position="44"/>
        <end position="62"/>
    </location>
</feature>
<keyword evidence="1" id="KW-1133">Transmembrane helix</keyword>
<name>A0A1K1NU24_9BACT</name>